<feature type="chain" id="PRO_5032470503" evidence="1">
    <location>
        <begin position="21"/>
        <end position="261"/>
    </location>
</feature>
<keyword evidence="3" id="KW-1185">Reference proteome</keyword>
<name>A0A845BPI3_9NEIS</name>
<organism evidence="2 3">
    <name type="scientific">Craterilacuibacter sinensis</name>
    <dbReference type="NCBI Taxonomy" id="2686017"/>
    <lineage>
        <taxon>Bacteria</taxon>
        <taxon>Pseudomonadati</taxon>
        <taxon>Pseudomonadota</taxon>
        <taxon>Betaproteobacteria</taxon>
        <taxon>Neisseriales</taxon>
        <taxon>Neisseriaceae</taxon>
        <taxon>Craterilacuibacter</taxon>
    </lineage>
</organism>
<dbReference type="RefSeq" id="WP_160795397.1">
    <property type="nucleotide sequence ID" value="NZ_WSSB01000004.1"/>
</dbReference>
<dbReference type="GO" id="GO:0042834">
    <property type="term" value="F:peptidoglycan binding"/>
    <property type="evidence" value="ECO:0007669"/>
    <property type="project" value="InterPro"/>
</dbReference>
<evidence type="ECO:0000313" key="2">
    <source>
        <dbReference type="EMBL" id="MXR36371.1"/>
    </source>
</evidence>
<dbReference type="Gene3D" id="3.30.70.1070">
    <property type="entry name" value="Sporulation related repeat"/>
    <property type="match status" value="1"/>
</dbReference>
<feature type="signal peptide" evidence="1">
    <location>
        <begin position="1"/>
        <end position="20"/>
    </location>
</feature>
<dbReference type="Proteomes" id="UP000467214">
    <property type="component" value="Unassembled WGS sequence"/>
</dbReference>
<keyword evidence="1" id="KW-0732">Signal</keyword>
<dbReference type="EMBL" id="WSSB01000004">
    <property type="protein sequence ID" value="MXR36371.1"/>
    <property type="molecule type" value="Genomic_DNA"/>
</dbReference>
<accession>A0A845BPI3</accession>
<dbReference type="AlphaFoldDB" id="A0A845BPI3"/>
<comment type="caution">
    <text evidence="2">The sequence shown here is derived from an EMBL/GenBank/DDBJ whole genome shotgun (WGS) entry which is preliminary data.</text>
</comment>
<evidence type="ECO:0000313" key="3">
    <source>
        <dbReference type="Proteomes" id="UP000467214"/>
    </source>
</evidence>
<gene>
    <name evidence="2" type="ORF">GQF02_05215</name>
</gene>
<reference evidence="2 3" key="1">
    <citation type="submission" date="2019-12" db="EMBL/GenBank/DDBJ databases">
        <title>Neisseriaceae gen. nov. sp. Genome sequencing and assembly.</title>
        <authorList>
            <person name="Liu Z."/>
            <person name="Li A."/>
        </authorList>
    </citation>
    <scope>NUCLEOTIDE SEQUENCE [LARGE SCALE GENOMIC DNA]</scope>
    <source>
        <strain evidence="2 3">B2N2-7</strain>
    </source>
</reference>
<sequence length="261" mass="27953">MKWFFAAVVTLNLLVAGLIALQKAPQDDFGAREVSPQLISRLPDHGYPARVAASAPSVEQGLTEASVPLALAPLPVPAPAKPVSSAPLAVAPRAELPVAKVEVVKQCYRWGELNDSQLARARGGIATLRLPAAQVSDSVREDKQAGGKAWVYYPPLATQSETQTLIAELKAKGLDSYIVRNEGPFRGYLSLGLFAKEEGAKALVKRLKDLGFDKAQIDARGASSKKTTVSLRALTPEQVDKLKAVQQRLLPGIVVQPFNCN</sequence>
<evidence type="ECO:0000256" key="1">
    <source>
        <dbReference type="SAM" id="SignalP"/>
    </source>
</evidence>
<protein>
    <submittedName>
        <fullName evidence="2">SPOR domain-containing protein</fullName>
    </submittedName>
</protein>
<dbReference type="InterPro" id="IPR036680">
    <property type="entry name" value="SPOR-like_sf"/>
</dbReference>
<proteinExistence type="predicted"/>